<evidence type="ECO:0000313" key="3">
    <source>
        <dbReference type="Proteomes" id="UP001596147"/>
    </source>
</evidence>
<dbReference type="Pfam" id="PF14007">
    <property type="entry name" value="YtpI"/>
    <property type="match status" value="1"/>
</dbReference>
<organism evidence="2 3">
    <name type="scientific">Lederbergia graminis</name>
    <dbReference type="NCBI Taxonomy" id="735518"/>
    <lineage>
        <taxon>Bacteria</taxon>
        <taxon>Bacillati</taxon>
        <taxon>Bacillota</taxon>
        <taxon>Bacilli</taxon>
        <taxon>Bacillales</taxon>
        <taxon>Bacillaceae</taxon>
        <taxon>Lederbergia</taxon>
    </lineage>
</organism>
<gene>
    <name evidence="2" type="ORF">ACFPM4_06405</name>
</gene>
<keyword evidence="1" id="KW-0812">Transmembrane</keyword>
<sequence length="101" mass="11787">MPFLVFVIVLSLSFYVFYKIKYVRSKRPMEKRMLNGKSSLALGIFVAFFGINQLFLYDTTTTYIIAAIFIILGSFSAWVGFRTYRHHVPYVLREAEDLAKE</sequence>
<dbReference type="InterPro" id="IPR025618">
    <property type="entry name" value="YtpI"/>
</dbReference>
<evidence type="ECO:0000313" key="2">
    <source>
        <dbReference type="EMBL" id="MFC5464391.1"/>
    </source>
</evidence>
<evidence type="ECO:0000256" key="1">
    <source>
        <dbReference type="SAM" id="Phobius"/>
    </source>
</evidence>
<comment type="caution">
    <text evidence="2">The sequence shown here is derived from an EMBL/GenBank/DDBJ whole genome shotgun (WGS) entry which is preliminary data.</text>
</comment>
<feature type="transmembrane region" description="Helical" evidence="1">
    <location>
        <begin position="62"/>
        <end position="81"/>
    </location>
</feature>
<keyword evidence="3" id="KW-1185">Reference proteome</keyword>
<dbReference type="EMBL" id="JBHSMC010000005">
    <property type="protein sequence ID" value="MFC5464391.1"/>
    <property type="molecule type" value="Genomic_DNA"/>
</dbReference>
<feature type="transmembrane region" description="Helical" evidence="1">
    <location>
        <begin position="34"/>
        <end position="56"/>
    </location>
</feature>
<accession>A0ABW0LHV3</accession>
<keyword evidence="1" id="KW-1133">Transmembrane helix</keyword>
<name>A0ABW0LHV3_9BACI</name>
<dbReference type="Proteomes" id="UP001596147">
    <property type="component" value="Unassembled WGS sequence"/>
</dbReference>
<dbReference type="RefSeq" id="WP_144924099.1">
    <property type="nucleotide sequence ID" value="NZ_JBHSMC010000005.1"/>
</dbReference>
<proteinExistence type="predicted"/>
<feature type="transmembrane region" description="Helical" evidence="1">
    <location>
        <begin position="6"/>
        <end position="22"/>
    </location>
</feature>
<keyword evidence="1" id="KW-0472">Membrane</keyword>
<reference evidence="3" key="1">
    <citation type="journal article" date="2019" name="Int. J. Syst. Evol. Microbiol.">
        <title>The Global Catalogue of Microorganisms (GCM) 10K type strain sequencing project: providing services to taxonomists for standard genome sequencing and annotation.</title>
        <authorList>
            <consortium name="The Broad Institute Genomics Platform"/>
            <consortium name="The Broad Institute Genome Sequencing Center for Infectious Disease"/>
            <person name="Wu L."/>
            <person name="Ma J."/>
        </authorList>
    </citation>
    <scope>NUCLEOTIDE SEQUENCE [LARGE SCALE GENOMIC DNA]</scope>
    <source>
        <strain evidence="3">CGMCC 1.12237</strain>
    </source>
</reference>
<protein>
    <submittedName>
        <fullName evidence="2">YtpI family protein</fullName>
    </submittedName>
</protein>